<accession>A0AAJ0GAX7</accession>
<dbReference type="AlphaFoldDB" id="A0AAJ0GAX7"/>
<feature type="region of interest" description="Disordered" evidence="1">
    <location>
        <begin position="1"/>
        <end position="65"/>
    </location>
</feature>
<dbReference type="Pfam" id="PF15496">
    <property type="entry name" value="DUF4646"/>
    <property type="match status" value="1"/>
</dbReference>
<feature type="compositionally biased region" description="Polar residues" evidence="1">
    <location>
        <begin position="102"/>
        <end position="120"/>
    </location>
</feature>
<sequence>MALSQKVSVDKAKRKEAKQGLLRDSEATRSAYSRDAGIGRTGTEIKYEGPTDIAASPGTASPTIYSPTIEVQDVRHTSEAGIINPVKSEKAFLGPDSAYPDTPTTPTISDGQRSRSSTLQEPPPYSPGAGRENDSLSLSRTLVSGSRQLSTRVSADTRSISTRSTNSVGTHAIRVKTRGADLKSGFAYHPALFDLRVHPDKWDSFTNDIVTATKTTSGDKAKVWAAATGVALTGAWATSVFVGRTVGRQLKEQRVKEGLEDNAAGSLGDKLKLWNEMYFNKQGLYAHLELSESAMKREGRSTAWRKPSSFYSKDEDRERKKDERKFVIVITKLDADGQPTEALHETGGEAAPVEIGTSSGVVSQAAELPAEVFAPVELPADTVVELPADISFAEKKDKKDDFAYVEMDGGNSRLLERMHFEGDAERTPTIGKEWA</sequence>
<comment type="caution">
    <text evidence="2">The sequence shown here is derived from an EMBL/GenBank/DDBJ whole genome shotgun (WGS) entry which is preliminary data.</text>
</comment>
<name>A0AAJ0GAX7_9PEZI</name>
<organism evidence="2 3">
    <name type="scientific">Extremus antarcticus</name>
    <dbReference type="NCBI Taxonomy" id="702011"/>
    <lineage>
        <taxon>Eukaryota</taxon>
        <taxon>Fungi</taxon>
        <taxon>Dikarya</taxon>
        <taxon>Ascomycota</taxon>
        <taxon>Pezizomycotina</taxon>
        <taxon>Dothideomycetes</taxon>
        <taxon>Dothideomycetidae</taxon>
        <taxon>Mycosphaerellales</taxon>
        <taxon>Extremaceae</taxon>
        <taxon>Extremus</taxon>
    </lineage>
</organism>
<dbReference type="InterPro" id="IPR028018">
    <property type="entry name" value="DUF4646"/>
</dbReference>
<feature type="compositionally biased region" description="Polar residues" evidence="1">
    <location>
        <begin position="135"/>
        <end position="166"/>
    </location>
</feature>
<reference evidence="2" key="1">
    <citation type="submission" date="2023-04" db="EMBL/GenBank/DDBJ databases">
        <title>Black Yeasts Isolated from many extreme environments.</title>
        <authorList>
            <person name="Coleine C."/>
            <person name="Stajich J.E."/>
            <person name="Selbmann L."/>
        </authorList>
    </citation>
    <scope>NUCLEOTIDE SEQUENCE</scope>
    <source>
        <strain evidence="2">CCFEE 5312</strain>
    </source>
</reference>
<evidence type="ECO:0000313" key="2">
    <source>
        <dbReference type="EMBL" id="KAK3047865.1"/>
    </source>
</evidence>
<feature type="region of interest" description="Disordered" evidence="1">
    <location>
        <begin position="80"/>
        <end position="166"/>
    </location>
</feature>
<protein>
    <submittedName>
        <fullName evidence="2">Uncharacterized protein</fullName>
    </submittedName>
</protein>
<feature type="compositionally biased region" description="Basic and acidic residues" evidence="1">
    <location>
        <begin position="8"/>
        <end position="27"/>
    </location>
</feature>
<evidence type="ECO:0000256" key="1">
    <source>
        <dbReference type="SAM" id="MobiDB-lite"/>
    </source>
</evidence>
<keyword evidence="3" id="KW-1185">Reference proteome</keyword>
<dbReference type="Proteomes" id="UP001271007">
    <property type="component" value="Unassembled WGS sequence"/>
</dbReference>
<evidence type="ECO:0000313" key="3">
    <source>
        <dbReference type="Proteomes" id="UP001271007"/>
    </source>
</evidence>
<proteinExistence type="predicted"/>
<gene>
    <name evidence="2" type="ORF">LTR09_010690</name>
</gene>
<dbReference type="EMBL" id="JAWDJX010000055">
    <property type="protein sequence ID" value="KAK3047865.1"/>
    <property type="molecule type" value="Genomic_DNA"/>
</dbReference>